<sequence length="483" mass="54318">MENRFDACVVGSGMGGLTSAALLAQKGLTVAVLEQNYLPGGCTSSYWRKGFVFETGATTLVGLDKGMPLKYLLDKTGIHLPARKLALPMQVVLADGTIINRYEAIEDWITEAERIFGSKGQRPFWEFCYDVSRFVWDASLRFREFPPSSFYDLVKLAFRARITDFSYARWSFSSMAELLQKHGLDQNERFVAFVNEQLLITAQNRMEEVNVLFGATALCYTNYGNYYLDGGMINLINPLVDYIEGKGGVVALKCRAEKIATNGERYVIDTSKGTFESNYVIGAVPINNLREVFPQIQRNGVKDMPSKTLNSAFQLSIGFRPRKHFDAIHYQIHLHAPLSGIKSKSIFLSLSHPLDETRSDVEGLMVASVTTHIPHPEGTEIASDILEKEIIDTLEHHNFLDRKDIVYKHNSGPKAWEKWTGRKWGFVGGYPQYMKIRPWQMLNARLGPKRAYLCGDTSYPGQGIPGTVLSGIIAAEKLSRDWL</sequence>
<dbReference type="PANTHER" id="PTHR46313:SF3">
    <property type="entry name" value="PROLYCOPENE ISOMERASE, CHLOROPLASTIC"/>
    <property type="match status" value="1"/>
</dbReference>
<dbReference type="EMBL" id="CP136051">
    <property type="protein sequence ID" value="WOK09696.1"/>
    <property type="molecule type" value="Genomic_DNA"/>
</dbReference>
<dbReference type="PANTHER" id="PTHR46313">
    <property type="match status" value="1"/>
</dbReference>
<gene>
    <name evidence="2" type="ORF">RT717_13720</name>
</gene>
<protein>
    <submittedName>
        <fullName evidence="2">NAD(P)/FAD-dependent oxidoreductase</fullName>
    </submittedName>
</protein>
<dbReference type="Proteomes" id="UP001302349">
    <property type="component" value="Chromosome"/>
</dbReference>
<dbReference type="RefSeq" id="WP_317492303.1">
    <property type="nucleotide sequence ID" value="NZ_CP136051.1"/>
</dbReference>
<dbReference type="InterPro" id="IPR045892">
    <property type="entry name" value="CrtISO-like"/>
</dbReference>
<name>A0ABZ0J1A2_9BACT</name>
<reference evidence="2 3" key="1">
    <citation type="journal article" date="2023" name="Microbiol. Resour. Announc.">
        <title>Complete Genome Sequence of Imperialibacter roseus strain P4T.</title>
        <authorList>
            <person name="Tizabi D.R."/>
            <person name="Bachvaroff T."/>
            <person name="Hill R.T."/>
        </authorList>
    </citation>
    <scope>NUCLEOTIDE SEQUENCE [LARGE SCALE GENOMIC DNA]</scope>
    <source>
        <strain evidence="2 3">P4T</strain>
    </source>
</reference>
<dbReference type="Gene3D" id="3.50.50.60">
    <property type="entry name" value="FAD/NAD(P)-binding domain"/>
    <property type="match status" value="1"/>
</dbReference>
<organism evidence="2 3">
    <name type="scientific">Imperialibacter roseus</name>
    <dbReference type="NCBI Taxonomy" id="1324217"/>
    <lineage>
        <taxon>Bacteria</taxon>
        <taxon>Pseudomonadati</taxon>
        <taxon>Bacteroidota</taxon>
        <taxon>Cytophagia</taxon>
        <taxon>Cytophagales</taxon>
        <taxon>Flammeovirgaceae</taxon>
        <taxon>Imperialibacter</taxon>
    </lineage>
</organism>
<accession>A0ABZ0J1A2</accession>
<evidence type="ECO:0000259" key="1">
    <source>
        <dbReference type="Pfam" id="PF01593"/>
    </source>
</evidence>
<evidence type="ECO:0000313" key="3">
    <source>
        <dbReference type="Proteomes" id="UP001302349"/>
    </source>
</evidence>
<evidence type="ECO:0000313" key="2">
    <source>
        <dbReference type="EMBL" id="WOK09696.1"/>
    </source>
</evidence>
<keyword evidence="3" id="KW-1185">Reference proteome</keyword>
<dbReference type="SUPFAM" id="SSF51905">
    <property type="entry name" value="FAD/NAD(P)-binding domain"/>
    <property type="match status" value="1"/>
</dbReference>
<dbReference type="InterPro" id="IPR036188">
    <property type="entry name" value="FAD/NAD-bd_sf"/>
</dbReference>
<feature type="domain" description="Amine oxidase" evidence="1">
    <location>
        <begin position="14"/>
        <end position="477"/>
    </location>
</feature>
<proteinExistence type="predicted"/>
<dbReference type="Pfam" id="PF01593">
    <property type="entry name" value="Amino_oxidase"/>
    <property type="match status" value="1"/>
</dbReference>
<dbReference type="InterPro" id="IPR002937">
    <property type="entry name" value="Amino_oxidase"/>
</dbReference>